<organism evidence="1 2">
    <name type="scientific">Fulvivirga sediminis</name>
    <dbReference type="NCBI Taxonomy" id="2803949"/>
    <lineage>
        <taxon>Bacteria</taxon>
        <taxon>Pseudomonadati</taxon>
        <taxon>Bacteroidota</taxon>
        <taxon>Cytophagia</taxon>
        <taxon>Cytophagales</taxon>
        <taxon>Fulvivirgaceae</taxon>
        <taxon>Fulvivirga</taxon>
    </lineage>
</organism>
<name>A0A937F702_9BACT</name>
<accession>A0A937F702</accession>
<dbReference type="RefSeq" id="WP_202244696.1">
    <property type="nucleotide sequence ID" value="NZ_JAESIY010000006.1"/>
</dbReference>
<proteinExistence type="predicted"/>
<dbReference type="Proteomes" id="UP000659388">
    <property type="component" value="Unassembled WGS sequence"/>
</dbReference>
<keyword evidence="2" id="KW-1185">Reference proteome</keyword>
<reference evidence="1" key="1">
    <citation type="submission" date="2021-01" db="EMBL/GenBank/DDBJ databases">
        <title>Fulvivirga kasyanovii gen. nov., sp nov., a novel member of the phylum Bacteroidetes isolated from seawater in a mussel farm.</title>
        <authorList>
            <person name="Zhao L.-H."/>
            <person name="Wang Z.-J."/>
        </authorList>
    </citation>
    <scope>NUCLEOTIDE SEQUENCE</scope>
    <source>
        <strain evidence="1">2943</strain>
    </source>
</reference>
<dbReference type="AlphaFoldDB" id="A0A937F702"/>
<dbReference type="EMBL" id="JAESIY010000006">
    <property type="protein sequence ID" value="MBL3656900.1"/>
    <property type="molecule type" value="Genomic_DNA"/>
</dbReference>
<protein>
    <submittedName>
        <fullName evidence="1">Uncharacterized protein</fullName>
    </submittedName>
</protein>
<sequence length="174" mass="19490">MDRKKASLTEVIAKDLKKGYWKASDAARYAPMLFAMVPPSDLERQAVAAIECSQEKEANLKQLRLFVQKEQDGQSMLKDFEQIMRGGKDKLLGGNDDNNRDYKEIIMMLLATNFASHKSSVTLSANVNDLYKQVYEECSGCELLKNCKSASAILTEYIVKALKELGTDILNNPS</sequence>
<evidence type="ECO:0000313" key="1">
    <source>
        <dbReference type="EMBL" id="MBL3656900.1"/>
    </source>
</evidence>
<gene>
    <name evidence="1" type="ORF">JL102_12205</name>
</gene>
<comment type="caution">
    <text evidence="1">The sequence shown here is derived from an EMBL/GenBank/DDBJ whole genome shotgun (WGS) entry which is preliminary data.</text>
</comment>
<evidence type="ECO:0000313" key="2">
    <source>
        <dbReference type="Proteomes" id="UP000659388"/>
    </source>
</evidence>